<evidence type="ECO:0000313" key="2">
    <source>
        <dbReference type="EMBL" id="MDS0296561.1"/>
    </source>
</evidence>
<protein>
    <submittedName>
        <fullName evidence="2">Uncharacterized protein</fullName>
    </submittedName>
</protein>
<evidence type="ECO:0000256" key="1">
    <source>
        <dbReference type="SAM" id="MobiDB-lite"/>
    </source>
</evidence>
<feature type="compositionally biased region" description="Basic and acidic residues" evidence="1">
    <location>
        <begin position="9"/>
        <end position="21"/>
    </location>
</feature>
<accession>A0ABU2G6Y8</accession>
<dbReference type="RefSeq" id="WP_310930575.1">
    <property type="nucleotide sequence ID" value="NZ_JAMQOQ010000007.1"/>
</dbReference>
<sequence length="121" mass="13465">MEDLDDEYEAHGRPAGEHRINDPPPFEKWADDLFNRTVGSPGGRDYGLYGRCEATAKSRGGRCRQPATGEHGKCYYHSGAPGTGVGEEQTDWKAAEKRARVRRRIREHVGHADDVDELAAD</sequence>
<dbReference type="EMBL" id="JAMQOQ010000007">
    <property type="protein sequence ID" value="MDS0296561.1"/>
    <property type="molecule type" value="Genomic_DNA"/>
</dbReference>
<proteinExistence type="predicted"/>
<comment type="caution">
    <text evidence="2">The sequence shown here is derived from an EMBL/GenBank/DDBJ whole genome shotgun (WGS) entry which is preliminary data.</text>
</comment>
<keyword evidence="3" id="KW-1185">Reference proteome</keyword>
<dbReference type="Proteomes" id="UP001254813">
    <property type="component" value="Unassembled WGS sequence"/>
</dbReference>
<gene>
    <name evidence="2" type="ORF">NDI79_20515</name>
</gene>
<reference evidence="2 3" key="1">
    <citation type="submission" date="2022-06" db="EMBL/GenBank/DDBJ databases">
        <title>Halogeometricum sp. a new haloarchaeum isolate from saline soil.</title>
        <authorList>
            <person name="Strakova D."/>
            <person name="Galisteo C."/>
            <person name="Sanchez-Porro C."/>
            <person name="Ventosa A."/>
        </authorList>
    </citation>
    <scope>NUCLEOTIDE SEQUENCE [LARGE SCALE GENOMIC DNA]</scope>
    <source>
        <strain evidence="3">S3BR25-2</strain>
    </source>
</reference>
<evidence type="ECO:0000313" key="3">
    <source>
        <dbReference type="Proteomes" id="UP001254813"/>
    </source>
</evidence>
<feature type="region of interest" description="Disordered" evidence="1">
    <location>
        <begin position="1"/>
        <end position="34"/>
    </location>
</feature>
<name>A0ABU2G6Y8_9EURY</name>
<organism evidence="2 3">
    <name type="scientific">Halogeometricum luteum</name>
    <dbReference type="NCBI Taxonomy" id="2950537"/>
    <lineage>
        <taxon>Archaea</taxon>
        <taxon>Methanobacteriati</taxon>
        <taxon>Methanobacteriota</taxon>
        <taxon>Stenosarchaea group</taxon>
        <taxon>Halobacteria</taxon>
        <taxon>Halobacteriales</taxon>
        <taxon>Haloferacaceae</taxon>
        <taxon>Halogeometricum</taxon>
    </lineage>
</organism>